<dbReference type="Gene3D" id="3.40.50.150">
    <property type="entry name" value="Vaccinia Virus protein VP39"/>
    <property type="match status" value="1"/>
</dbReference>
<accession>A0A318UDB7</accession>
<dbReference type="RefSeq" id="WP_054280971.1">
    <property type="nucleotide sequence ID" value="NZ_QKLU01000007.1"/>
</dbReference>
<dbReference type="SMART" id="SM00490">
    <property type="entry name" value="HELICc"/>
    <property type="match status" value="1"/>
</dbReference>
<reference evidence="4 5" key="1">
    <citation type="submission" date="2018-06" db="EMBL/GenBank/DDBJ databases">
        <title>Genomic Encyclopedia of Archaeal and Bacterial Type Strains, Phase II (KMG-II): from individual species to whole genera.</title>
        <authorList>
            <person name="Goeker M."/>
        </authorList>
    </citation>
    <scope>NUCLEOTIDE SEQUENCE [LARGE SCALE GENOMIC DNA]</scope>
    <source>
        <strain evidence="4 5">DSM 27372</strain>
    </source>
</reference>
<dbReference type="Pfam" id="PF00271">
    <property type="entry name" value="Helicase_C"/>
    <property type="match status" value="1"/>
</dbReference>
<dbReference type="SUPFAM" id="SSF53335">
    <property type="entry name" value="S-adenosyl-L-methionine-dependent methyltransferases"/>
    <property type="match status" value="1"/>
</dbReference>
<evidence type="ECO:0000256" key="1">
    <source>
        <dbReference type="ARBA" id="ARBA00006594"/>
    </source>
</evidence>
<dbReference type="SUPFAM" id="SSF52540">
    <property type="entry name" value="P-loop containing nucleoside triphosphate hydrolases"/>
    <property type="match status" value="2"/>
</dbReference>
<dbReference type="Proteomes" id="UP000248198">
    <property type="component" value="Unassembled WGS sequence"/>
</dbReference>
<comment type="similarity">
    <text evidence="1">Belongs to the N(4)/N(6)-methyltransferase family.</text>
</comment>
<proteinExistence type="inferred from homology"/>
<dbReference type="OrthoDB" id="9815272at2"/>
<dbReference type="InterPro" id="IPR001650">
    <property type="entry name" value="Helicase_C-like"/>
</dbReference>
<organism evidence="4 5">
    <name type="scientific">Pedobacter nutrimenti</name>
    <dbReference type="NCBI Taxonomy" id="1241337"/>
    <lineage>
        <taxon>Bacteria</taxon>
        <taxon>Pseudomonadati</taxon>
        <taxon>Bacteroidota</taxon>
        <taxon>Sphingobacteriia</taxon>
        <taxon>Sphingobacteriales</taxon>
        <taxon>Sphingobacteriaceae</taxon>
        <taxon>Pedobacter</taxon>
    </lineage>
</organism>
<dbReference type="CDD" id="cd02440">
    <property type="entry name" value="AdoMet_MTases"/>
    <property type="match status" value="1"/>
</dbReference>
<keyword evidence="4" id="KW-0067">ATP-binding</keyword>
<dbReference type="Pfam" id="PF02384">
    <property type="entry name" value="N6_Mtase"/>
    <property type="match status" value="1"/>
</dbReference>
<keyword evidence="4" id="KW-0347">Helicase</keyword>
<evidence type="ECO:0000313" key="5">
    <source>
        <dbReference type="Proteomes" id="UP000248198"/>
    </source>
</evidence>
<dbReference type="GO" id="GO:0003677">
    <property type="term" value="F:DNA binding"/>
    <property type="evidence" value="ECO:0007669"/>
    <property type="project" value="InterPro"/>
</dbReference>
<protein>
    <submittedName>
        <fullName evidence="4">Helicase-like protein</fullName>
    </submittedName>
</protein>
<name>A0A318UDB7_9SPHI</name>
<dbReference type="PANTHER" id="PTHR41313">
    <property type="entry name" value="ADENINE-SPECIFIC METHYLTRANSFERASE"/>
    <property type="match status" value="1"/>
</dbReference>
<keyword evidence="4" id="KW-0378">Hydrolase</keyword>
<keyword evidence="4" id="KW-0547">Nucleotide-binding</keyword>
<sequence length="1835" mass="207716">MAFNQREHLKLNIEALRVMFRLEKEKRQATEAERQQLLQYSGFGGIKFILNPAEHPTDIRQWKDYERTYFEETQELHRMLKENAPDEKQYKHYVDSMRSSVLTAFYTPPEIINMLSDIFKENGITIQKFLEPSAGVGGFIQSFTDKDVPQVTAYEKDLLTGKILKQICPDRNIRINGFEQIPEKELNSYDVIASNIPFGTSSVFDLSYSRGDDPARAQAAKSIHNYFFLKGTDTIRDGGMLAFITSQGVLDSPSNKPIREALMAAHNLVSVVRLPNNLFMDYAGTEVGSDLIVLQKNEGKQGLTELEKDFCDTLLTKHNDHVNAFVHYTAPVVFDEIIQSTDLYGKPYTVYVHSGGVEEIAKEARQILSADFKSNLNLNLYKGIAPDEPTIQPGITLVPEPAPVQPATGNARGKTSQPTLFNFTNPAAAQPVMSRTLQGITAVADAPSTREEVQLSLFDLFNNTPQSAVLAPAKKVRRKTSITKKKVGGRTQQPGLFDYIPLRSLQEETPKPPITSRTSEQSAVIGDLFSSVSVNSNGEIEELPKNKPAPATDNTIPEPAPYSGELQSFHRDDCLATDKGFVGHLRDVDIPNGTAVFCPLLLPPNQKVRAEAYIGLRDAYQQLYNHEAQYHKEYKQERETLNRLYDDFEKRYGNLNSADNIKLIKTDSAGKEVPYLERVVGGVVHKSDIFHQPVSFATTTLATDNPDEALAASLNKYGTVDLNYMSELSGMSGEDLKDALHGRIFYNPAQREYEIAEKWVSGNVVEKAAEVRAYLAGQPDSKEAAESLKALEEAKPRRIEFDELDFNLGERWIPAGIYNRFASHLFDTEIRIHYSESSDDFSIHCDRKNIHITEKYAIKSESRTFDGVTLLKHALVNTTPDITKKVIIDDKEVKVRDMEAIQMANSKIDEIRREFTDWLFAQNDEFKQRLTDKYNDTFNCFVRPQYDGSHQDFPGLDRKALGIEDLYPSQKDAVWMIKMNGGAICDHEVGAGKTLIMCTAAQEMKRLGLAHKPIIIGLKANVHEIAETYRKAYPHAKILYPGKEDFTPQKRLRIFGDIKNNDWDCIILTHDQFGMIPQSPEMQKQILEAELESVEENLAALERQGKEVSRGMLKGVIVRKQNLEVRLKTLEHDIENRKDDVVDFKMMGIDHILVDESHRFKNLMFNTRHERVAGLGNMAGSQKALNLLFAIRTIQERTDKDLGATFLSGTTISNSLTELYLLFKYLRPKAMEKQGINCFDAWAAIYARKTTDYEFSVANNIVSKERFRFFIKVPELAQFYSEITDYRTAKDIGIDRPEKNEILYHIPPTPEQEVFIKKLMEFAKTGNAELLGRPPLSESEEKAKMLIATDYARKMSLDMRMISRGYEDHPDNKASHCAANIAKYYNKFDAQKGTQFIFSDLGTYKPAEWNIYSEIKRKLVEDHGIPAHEIRFIQEAKNEKQRKELIRDVNEGKIRVLFGSTEMLGTGVNAQKRAVAVHHLDIPWRPSDLAQRDGRAIRKGNDIAKFFADNKVDIFIYAVQKSLDSYKFNTLYNKQVFIEQLKSNSLGKRTIDEGGMDEKTGMNFSEYVAILSGNTDLLEKAKLEKQIAGLESERQAHNRSKLSSKYKLEDTVATLESTQARFDRMSLDLGNLQKRIQKNKEGEILNPVQLIGLSPNADVKQVGAKLNQLSEKARTAGQYEEIGTLYGFTLLVKTEVSQKDGVDIKDNRFFVQGEGNIKYTYNNGKMATDAKTASFNFLNALEKIPGILEQEQKKIAELQKDLPVLQEVVNGSWKKEQALSDLKTELAAVERKIQLSIKPETDTGEEQPEKAEKQVQNNSETIVRVKGIHLPRGVL</sequence>
<dbReference type="InterPro" id="IPR003356">
    <property type="entry name" value="DNA_methylase_A-5"/>
</dbReference>
<dbReference type="EMBL" id="QKLU01000007">
    <property type="protein sequence ID" value="PYF71460.1"/>
    <property type="molecule type" value="Genomic_DNA"/>
</dbReference>
<dbReference type="PROSITE" id="PS51194">
    <property type="entry name" value="HELICASE_CTER"/>
    <property type="match status" value="1"/>
</dbReference>
<evidence type="ECO:0000313" key="4">
    <source>
        <dbReference type="EMBL" id="PYF71460.1"/>
    </source>
</evidence>
<evidence type="ECO:0000256" key="2">
    <source>
        <dbReference type="SAM" id="Coils"/>
    </source>
</evidence>
<dbReference type="GO" id="GO:0004386">
    <property type="term" value="F:helicase activity"/>
    <property type="evidence" value="ECO:0007669"/>
    <property type="project" value="UniProtKB-KW"/>
</dbReference>
<dbReference type="InterPro" id="IPR027417">
    <property type="entry name" value="P-loop_NTPase"/>
</dbReference>
<dbReference type="InterPro" id="IPR052933">
    <property type="entry name" value="DNA_Protect_Modify"/>
</dbReference>
<keyword evidence="2" id="KW-0175">Coiled coil</keyword>
<dbReference type="GO" id="GO:0008170">
    <property type="term" value="F:N-methyltransferase activity"/>
    <property type="evidence" value="ECO:0007669"/>
    <property type="project" value="InterPro"/>
</dbReference>
<dbReference type="PANTHER" id="PTHR41313:SF1">
    <property type="entry name" value="DNA METHYLASE ADENINE-SPECIFIC DOMAIN-CONTAINING PROTEIN"/>
    <property type="match status" value="1"/>
</dbReference>
<dbReference type="PRINTS" id="PR00507">
    <property type="entry name" value="N12N6MTFRASE"/>
</dbReference>
<feature type="domain" description="Helicase C-terminal" evidence="3">
    <location>
        <begin position="1380"/>
        <end position="1552"/>
    </location>
</feature>
<keyword evidence="5" id="KW-1185">Reference proteome</keyword>
<dbReference type="InterPro" id="IPR029063">
    <property type="entry name" value="SAM-dependent_MTases_sf"/>
</dbReference>
<feature type="coiled-coil region" evidence="2">
    <location>
        <begin position="1084"/>
        <end position="1140"/>
    </location>
</feature>
<gene>
    <name evidence="4" type="ORF">B0O44_10775</name>
</gene>
<evidence type="ECO:0000259" key="3">
    <source>
        <dbReference type="PROSITE" id="PS51194"/>
    </source>
</evidence>
<dbReference type="Gene3D" id="3.40.50.300">
    <property type="entry name" value="P-loop containing nucleotide triphosphate hydrolases"/>
    <property type="match status" value="2"/>
</dbReference>
<comment type="caution">
    <text evidence="4">The sequence shown here is derived from an EMBL/GenBank/DDBJ whole genome shotgun (WGS) entry which is preliminary data.</text>
</comment>